<dbReference type="RefSeq" id="WP_108981885.1">
    <property type="nucleotide sequence ID" value="NZ_JAQLWY010000042.1"/>
</dbReference>
<dbReference type="Gene3D" id="2.40.50.140">
    <property type="entry name" value="Nucleic acid-binding proteins"/>
    <property type="match status" value="1"/>
</dbReference>
<dbReference type="SMART" id="SM00316">
    <property type="entry name" value="S1"/>
    <property type="match status" value="2"/>
</dbReference>
<feature type="domain" description="S1 motif" evidence="1">
    <location>
        <begin position="118"/>
        <end position="185"/>
    </location>
</feature>
<name>A0A6I2R5I6_FLAPL</name>
<organism evidence="2 3">
    <name type="scientific">Flavonifractor plautii</name>
    <name type="common">Fusobacterium plautii</name>
    <dbReference type="NCBI Taxonomy" id="292800"/>
    <lineage>
        <taxon>Bacteria</taxon>
        <taxon>Bacillati</taxon>
        <taxon>Bacillota</taxon>
        <taxon>Clostridia</taxon>
        <taxon>Eubacteriales</taxon>
        <taxon>Oscillospiraceae</taxon>
        <taxon>Flavonifractor</taxon>
    </lineage>
</organism>
<dbReference type="EMBL" id="WKPR01000030">
    <property type="protein sequence ID" value="MSB21958.1"/>
    <property type="molecule type" value="Genomic_DNA"/>
</dbReference>
<comment type="caution">
    <text evidence="2">The sequence shown here is derived from an EMBL/GenBank/DDBJ whole genome shotgun (WGS) entry which is preliminary data.</text>
</comment>
<dbReference type="Pfam" id="PF00575">
    <property type="entry name" value="S1"/>
    <property type="match status" value="1"/>
</dbReference>
<accession>A0A6I2R5I6</accession>
<dbReference type="InterPro" id="IPR012340">
    <property type="entry name" value="NA-bd_OB-fold"/>
</dbReference>
<protein>
    <submittedName>
        <fullName evidence="2">S1 RNA-binding domain-containing protein</fullName>
    </submittedName>
</protein>
<dbReference type="InterPro" id="IPR003029">
    <property type="entry name" value="S1_domain"/>
</dbReference>
<dbReference type="SUPFAM" id="SSF50249">
    <property type="entry name" value="Nucleic acid-binding proteins"/>
    <property type="match status" value="1"/>
</dbReference>
<reference evidence="2 3" key="1">
    <citation type="journal article" date="2019" name="Nat. Med.">
        <title>A library of human gut bacterial isolates paired with longitudinal multiomics data enables mechanistic microbiome research.</title>
        <authorList>
            <person name="Poyet M."/>
            <person name="Groussin M."/>
            <person name="Gibbons S.M."/>
            <person name="Avila-Pacheco J."/>
            <person name="Jiang X."/>
            <person name="Kearney S.M."/>
            <person name="Perrotta A.R."/>
            <person name="Berdy B."/>
            <person name="Zhao S."/>
            <person name="Lieberman T.D."/>
            <person name="Swanson P.K."/>
            <person name="Smith M."/>
            <person name="Roesemann S."/>
            <person name="Alexander J.E."/>
            <person name="Rich S.A."/>
            <person name="Livny J."/>
            <person name="Vlamakis H."/>
            <person name="Clish C."/>
            <person name="Bullock K."/>
            <person name="Deik A."/>
            <person name="Scott J."/>
            <person name="Pierce K.A."/>
            <person name="Xavier R.J."/>
            <person name="Alm E.J."/>
        </authorList>
    </citation>
    <scope>NUCLEOTIDE SEQUENCE [LARGE SCALE GENOMIC DNA]</scope>
    <source>
        <strain evidence="2 3">BIOML-A2</strain>
    </source>
</reference>
<evidence type="ECO:0000259" key="1">
    <source>
        <dbReference type="PROSITE" id="PS50126"/>
    </source>
</evidence>
<dbReference type="GO" id="GO:0003676">
    <property type="term" value="F:nucleic acid binding"/>
    <property type="evidence" value="ECO:0007669"/>
    <property type="project" value="InterPro"/>
</dbReference>
<dbReference type="AlphaFoldDB" id="A0A6I2R5I6"/>
<dbReference type="PROSITE" id="PS50126">
    <property type="entry name" value="S1"/>
    <property type="match status" value="1"/>
</dbReference>
<dbReference type="Proteomes" id="UP000434475">
    <property type="component" value="Unassembled WGS sequence"/>
</dbReference>
<evidence type="ECO:0000313" key="3">
    <source>
        <dbReference type="Proteomes" id="UP000434475"/>
    </source>
</evidence>
<sequence length="273" mass="30773">MDKIFDTDRIALEKLMADEAICWGTVERLARTEEGMGYMILMLVKNLDMGIKAGGERCVIYAPEADCDNPNLRLMNLMGRRIPFVICGIDEDKGWLTCSRKRAQELLKTSMLQGLQSGRIYEGEIVGFSRYGGYVEVGGVTGHIRNSDFTTDHSDIREYMKMGDRLEVRCKEISASDGYIFWEAVNKQHRTEPLAFDFEPDTIVLGNVVRIANFGQSTGVFVNLQLGIDALCPMPRDLEIEENSRVSIKIESVTPGKRPTDPPRIRGRIIRVS</sequence>
<gene>
    <name evidence="2" type="ORF">GKE97_20990</name>
</gene>
<proteinExistence type="predicted"/>
<evidence type="ECO:0000313" key="2">
    <source>
        <dbReference type="EMBL" id="MSB21958.1"/>
    </source>
</evidence>